<dbReference type="InterPro" id="IPR036390">
    <property type="entry name" value="WH_DNA-bd_sf"/>
</dbReference>
<keyword evidence="1" id="KW-0805">Transcription regulation</keyword>
<dbReference type="PANTHER" id="PTHR30363">
    <property type="entry name" value="HTH-TYPE TRANSCRIPTIONAL REGULATOR SRLR-RELATED"/>
    <property type="match status" value="1"/>
</dbReference>
<dbReference type="Gene3D" id="1.10.10.10">
    <property type="entry name" value="Winged helix-like DNA-binding domain superfamily/Winged helix DNA-binding domain"/>
    <property type="match status" value="1"/>
</dbReference>
<dbReference type="GO" id="GO:0003677">
    <property type="term" value="F:DNA binding"/>
    <property type="evidence" value="ECO:0007669"/>
    <property type="project" value="UniProtKB-KW"/>
</dbReference>
<name>A0A6J4IA16_9MICC</name>
<sequence>MGTDELSKKPRIERQRRLVGHVLDAGFASAAELASLTGVSVMTIHRDIDDLARRGILRKVSGGVSALPSTVFEASSEIRMQLEPGAKQALARVAATFVEAGMSVLLDDSTTVLALARLLNDKGPLTVLTNYRQALEVFRENDDVRLIVIGGQYSRTHDSFIGLPSDSSVTSYSVDVVFQSTSTMGPHMTYHQEQDVVHMKRAMLKAGARRVLMMDGSKVGRTSLHHYVPVSDFTDVVLTDDVPAEVIAQLREHCRVHLAPR</sequence>
<dbReference type="SMART" id="SM01134">
    <property type="entry name" value="DeoRC"/>
    <property type="match status" value="1"/>
</dbReference>
<dbReference type="PANTHER" id="PTHR30363:SF58">
    <property type="entry name" value="REGULATORY PROTEIN, DEOR FAMILY"/>
    <property type="match status" value="1"/>
</dbReference>
<dbReference type="SUPFAM" id="SSF46785">
    <property type="entry name" value="Winged helix' DNA-binding domain"/>
    <property type="match status" value="1"/>
</dbReference>
<dbReference type="SUPFAM" id="SSF100950">
    <property type="entry name" value="NagB/RpiA/CoA transferase-like"/>
    <property type="match status" value="1"/>
</dbReference>
<organism evidence="5">
    <name type="scientific">uncultured Arthrobacter sp</name>
    <dbReference type="NCBI Taxonomy" id="114050"/>
    <lineage>
        <taxon>Bacteria</taxon>
        <taxon>Bacillati</taxon>
        <taxon>Actinomycetota</taxon>
        <taxon>Actinomycetes</taxon>
        <taxon>Micrococcales</taxon>
        <taxon>Micrococcaceae</taxon>
        <taxon>Arthrobacter</taxon>
        <taxon>environmental samples</taxon>
    </lineage>
</organism>
<dbReference type="PRINTS" id="PR00037">
    <property type="entry name" value="HTHLACR"/>
</dbReference>
<dbReference type="Pfam" id="PF08220">
    <property type="entry name" value="HTH_DeoR"/>
    <property type="match status" value="1"/>
</dbReference>
<evidence type="ECO:0000256" key="2">
    <source>
        <dbReference type="ARBA" id="ARBA00023125"/>
    </source>
</evidence>
<proteinExistence type="predicted"/>
<dbReference type="EMBL" id="CADCTE010000101">
    <property type="protein sequence ID" value="CAA9244465.1"/>
    <property type="molecule type" value="Genomic_DNA"/>
</dbReference>
<keyword evidence="3" id="KW-0804">Transcription</keyword>
<dbReference type="InterPro" id="IPR014036">
    <property type="entry name" value="DeoR-like_C"/>
</dbReference>
<evidence type="ECO:0000256" key="1">
    <source>
        <dbReference type="ARBA" id="ARBA00023015"/>
    </source>
</evidence>
<accession>A0A6J4IA16</accession>
<dbReference type="InterPro" id="IPR050313">
    <property type="entry name" value="Carb_Metab_HTH_regulators"/>
</dbReference>
<feature type="domain" description="HTH deoR-type" evidence="4">
    <location>
        <begin position="11"/>
        <end position="66"/>
    </location>
</feature>
<dbReference type="SMART" id="SM00420">
    <property type="entry name" value="HTH_DEOR"/>
    <property type="match status" value="1"/>
</dbReference>
<dbReference type="AlphaFoldDB" id="A0A6J4IA16"/>
<dbReference type="GO" id="GO:0003700">
    <property type="term" value="F:DNA-binding transcription factor activity"/>
    <property type="evidence" value="ECO:0007669"/>
    <property type="project" value="InterPro"/>
</dbReference>
<dbReference type="PROSITE" id="PS51000">
    <property type="entry name" value="HTH_DEOR_2"/>
    <property type="match status" value="1"/>
</dbReference>
<keyword evidence="2" id="KW-0238">DNA-binding</keyword>
<dbReference type="InterPro" id="IPR018356">
    <property type="entry name" value="Tscrpt_reg_HTH_DeoR_CS"/>
</dbReference>
<dbReference type="InterPro" id="IPR001034">
    <property type="entry name" value="DeoR_HTH"/>
</dbReference>
<dbReference type="InterPro" id="IPR036388">
    <property type="entry name" value="WH-like_DNA-bd_sf"/>
</dbReference>
<dbReference type="PROSITE" id="PS00894">
    <property type="entry name" value="HTH_DEOR_1"/>
    <property type="match status" value="1"/>
</dbReference>
<dbReference type="Pfam" id="PF00455">
    <property type="entry name" value="DeoRC"/>
    <property type="match status" value="1"/>
</dbReference>
<reference evidence="5" key="1">
    <citation type="submission" date="2020-02" db="EMBL/GenBank/DDBJ databases">
        <authorList>
            <person name="Meier V. D."/>
        </authorList>
    </citation>
    <scope>NUCLEOTIDE SEQUENCE</scope>
    <source>
        <strain evidence="5">AVDCRST_MAG83</strain>
    </source>
</reference>
<evidence type="ECO:0000256" key="3">
    <source>
        <dbReference type="ARBA" id="ARBA00023163"/>
    </source>
</evidence>
<protein>
    <submittedName>
        <fullName evidence="5">Glycerol-3-phosphate regulon repressor, DeoR family</fullName>
    </submittedName>
</protein>
<evidence type="ECO:0000259" key="4">
    <source>
        <dbReference type="PROSITE" id="PS51000"/>
    </source>
</evidence>
<gene>
    <name evidence="5" type="ORF">AVDCRST_MAG83-2159</name>
</gene>
<dbReference type="RefSeq" id="WP_294567754.1">
    <property type="nucleotide sequence ID" value="NZ_CADCTE010000101.1"/>
</dbReference>
<evidence type="ECO:0000313" key="5">
    <source>
        <dbReference type="EMBL" id="CAA9244465.1"/>
    </source>
</evidence>
<dbReference type="InterPro" id="IPR037171">
    <property type="entry name" value="NagB/RpiA_transferase-like"/>
</dbReference>